<protein>
    <recommendedName>
        <fullName evidence="2">PIR2-like helical domain-containing protein</fullName>
    </recommendedName>
</protein>
<dbReference type="InterPro" id="IPR046527">
    <property type="entry name" value="PIR2-like_helical"/>
</dbReference>
<feature type="domain" description="PIR2-like helical" evidence="2">
    <location>
        <begin position="805"/>
        <end position="891"/>
    </location>
</feature>
<dbReference type="AlphaFoldDB" id="A0A835FDW9"/>
<feature type="compositionally biased region" description="Polar residues" evidence="1">
    <location>
        <begin position="983"/>
        <end position="993"/>
    </location>
</feature>
<proteinExistence type="predicted"/>
<feature type="region of interest" description="Disordered" evidence="1">
    <location>
        <begin position="983"/>
        <end position="1030"/>
    </location>
</feature>
<dbReference type="EMBL" id="JACEFO010001098">
    <property type="protein sequence ID" value="KAF8748211.1"/>
    <property type="molecule type" value="Genomic_DNA"/>
</dbReference>
<evidence type="ECO:0000313" key="4">
    <source>
        <dbReference type="Proteomes" id="UP000636709"/>
    </source>
</evidence>
<comment type="caution">
    <text evidence="3">The sequence shown here is derived from an EMBL/GenBank/DDBJ whole genome shotgun (WGS) entry which is preliminary data.</text>
</comment>
<dbReference type="Proteomes" id="UP000636709">
    <property type="component" value="Unassembled WGS sequence"/>
</dbReference>
<sequence>MTRPASPILLSDTELFAAAMGEHVYAAVIGEVAGKAVSKMINALAKRRPSVDDKLQRLEMLVIKLRGTVEMSERVGAETASLLQWRGKLREAASTGHQVLLSFHQRRAGDAAACERGAESSAVVSLARDTVLGMARGVRSATAALLSCSECAVTFTRNTLLAMARGFRSATTMTLSCSGEHVVKLNCTVERLEKTCTDMGEFIKLLQVEASQANALDRPTKRKRTAPIKSTIQNVGVAGNEKKMEVKEKNRHGEEDALPLDAAAADQGALADALAMSTAVQRLQDALAEISRAVARADGLGLADLEWLVELAEALREDTCAIDNNNAKASVVVSKEVKMPGVDKKLQRLDRRAIVNSNAKASVVISKELKLLGVDKKLQRLEMLVVKLRSTLEVSEMLGAETTSSLLQWRDKLREAASKGHQVLLSFQRRVMGADAATAGGIKEHRGAGGKSVIVAFITKALLGMAKGVEIVTTESLFDGEKEEDEEKKFCFIIVVVEEDVDEVAVTAEEMLDIEERTRRRSTRLLFPLSSSSPSLSSSFPSSSSPSPSSGEGAGGVAAAAAARAMPSVVVRFQAALAEISRAEEISVFNSDGLYLGPAQPMQNRRPSQSPSSPRQQALVLCPPAAAHRHPGPQDKWGPRLCETILECYESARDRLPTSLIPCIHEAGFCFGFLDPVSNIIVNTLLCEAASSSDVIEAEADQEEQGRRLVTFLTSYFRYLHTRDALYYLSRSNADLLVAVYLIEEHRCASCTFTANHSTLCCAICKPSPARRICVQLTSPGVSSGRVSPPVGIDHELSMKRLLLDKIHGFYLEAISRLPATLLRSRLHRALLKAGYCYGPFDPVSNILLNTIWYDTTFPAQHELKMDVILMESLGIVESRSLRGLKYLITNDYLLKWQETLKEAAADGDEVLFTFPAVLREADELAKTALIDTRAPPSRQPAAQCGLGRDEARDIVRSLEILAADVESFGGFGGGARYGTIIFPSQPNPNTSDAGPLSFGSHPPAPPMTLPHLRAGSGPRRERRPPGPRP</sequence>
<keyword evidence="4" id="KW-1185">Reference proteome</keyword>
<evidence type="ECO:0000259" key="2">
    <source>
        <dbReference type="Pfam" id="PF20235"/>
    </source>
</evidence>
<dbReference type="Pfam" id="PF20235">
    <property type="entry name" value="PIR2-like_helical"/>
    <property type="match status" value="2"/>
</dbReference>
<feature type="region of interest" description="Disordered" evidence="1">
    <location>
        <begin position="529"/>
        <end position="555"/>
    </location>
</feature>
<accession>A0A835FDW9</accession>
<dbReference type="OrthoDB" id="674144at2759"/>
<feature type="region of interest" description="Disordered" evidence="1">
    <location>
        <begin position="598"/>
        <end position="617"/>
    </location>
</feature>
<dbReference type="PANTHER" id="PTHR33120">
    <property type="entry name" value="EXPRESSED PROTEIN-RELATED"/>
    <property type="match status" value="1"/>
</dbReference>
<organism evidence="3 4">
    <name type="scientific">Digitaria exilis</name>
    <dbReference type="NCBI Taxonomy" id="1010633"/>
    <lineage>
        <taxon>Eukaryota</taxon>
        <taxon>Viridiplantae</taxon>
        <taxon>Streptophyta</taxon>
        <taxon>Embryophyta</taxon>
        <taxon>Tracheophyta</taxon>
        <taxon>Spermatophyta</taxon>
        <taxon>Magnoliopsida</taxon>
        <taxon>Liliopsida</taxon>
        <taxon>Poales</taxon>
        <taxon>Poaceae</taxon>
        <taxon>PACMAD clade</taxon>
        <taxon>Panicoideae</taxon>
        <taxon>Panicodae</taxon>
        <taxon>Paniceae</taxon>
        <taxon>Anthephorinae</taxon>
        <taxon>Digitaria</taxon>
    </lineage>
</organism>
<dbReference type="PANTHER" id="PTHR33120:SF53">
    <property type="entry name" value="OS03G0697833 PROTEIN"/>
    <property type="match status" value="1"/>
</dbReference>
<evidence type="ECO:0000256" key="1">
    <source>
        <dbReference type="SAM" id="MobiDB-lite"/>
    </source>
</evidence>
<reference evidence="3" key="1">
    <citation type="submission" date="2020-07" db="EMBL/GenBank/DDBJ databases">
        <title>Genome sequence and genetic diversity analysis of an under-domesticated orphan crop, white fonio (Digitaria exilis).</title>
        <authorList>
            <person name="Bennetzen J.L."/>
            <person name="Chen S."/>
            <person name="Ma X."/>
            <person name="Wang X."/>
            <person name="Yssel A.E.J."/>
            <person name="Chaluvadi S.R."/>
            <person name="Johnson M."/>
            <person name="Gangashetty P."/>
            <person name="Hamidou F."/>
            <person name="Sanogo M.D."/>
            <person name="Zwaenepoel A."/>
            <person name="Wallace J."/>
            <person name="Van De Peer Y."/>
            <person name="Van Deynze A."/>
        </authorList>
    </citation>
    <scope>NUCLEOTIDE SEQUENCE</scope>
    <source>
        <tissue evidence="3">Leaves</tissue>
    </source>
</reference>
<feature type="compositionally biased region" description="Low complexity" evidence="1">
    <location>
        <begin position="605"/>
        <end position="617"/>
    </location>
</feature>
<evidence type="ECO:0000313" key="3">
    <source>
        <dbReference type="EMBL" id="KAF8748211.1"/>
    </source>
</evidence>
<name>A0A835FDW9_9POAL</name>
<gene>
    <name evidence="3" type="ORF">HU200_012949</name>
</gene>
<feature type="domain" description="PIR2-like helical" evidence="2">
    <location>
        <begin position="644"/>
        <end position="744"/>
    </location>
</feature>